<protein>
    <submittedName>
        <fullName evidence="1">Uncharacterized protein</fullName>
    </submittedName>
</protein>
<dbReference type="GeneID" id="81461618"/>
<sequence length="85" mass="9485">MKRELGEWATPELGIWKLSRHQPSSSRRRTDAIVPYIVGFDAAGLRMVRYMGTSGIDDLFARMIPLRTALCAPAVWPPGSSRGRV</sequence>
<evidence type="ECO:0000313" key="2">
    <source>
        <dbReference type="Proteomes" id="UP001147752"/>
    </source>
</evidence>
<gene>
    <name evidence="1" type="ORF">N7517_004705</name>
</gene>
<accession>A0A9W9V9M4</accession>
<organism evidence="1 2">
    <name type="scientific">Penicillium concentricum</name>
    <dbReference type="NCBI Taxonomy" id="293559"/>
    <lineage>
        <taxon>Eukaryota</taxon>
        <taxon>Fungi</taxon>
        <taxon>Dikarya</taxon>
        <taxon>Ascomycota</taxon>
        <taxon>Pezizomycotina</taxon>
        <taxon>Eurotiomycetes</taxon>
        <taxon>Eurotiomycetidae</taxon>
        <taxon>Eurotiales</taxon>
        <taxon>Aspergillaceae</taxon>
        <taxon>Penicillium</taxon>
    </lineage>
</organism>
<dbReference type="Proteomes" id="UP001147752">
    <property type="component" value="Unassembled WGS sequence"/>
</dbReference>
<reference evidence="1" key="1">
    <citation type="submission" date="2022-12" db="EMBL/GenBank/DDBJ databases">
        <authorList>
            <person name="Petersen C."/>
        </authorList>
    </citation>
    <scope>NUCLEOTIDE SEQUENCE</scope>
    <source>
        <strain evidence="1">IBT 3081</strain>
    </source>
</reference>
<comment type="caution">
    <text evidence="1">The sequence shown here is derived from an EMBL/GenBank/DDBJ whole genome shotgun (WGS) entry which is preliminary data.</text>
</comment>
<dbReference type="AlphaFoldDB" id="A0A9W9V9M4"/>
<evidence type="ECO:0000313" key="1">
    <source>
        <dbReference type="EMBL" id="KAJ5372699.1"/>
    </source>
</evidence>
<name>A0A9W9V9M4_9EURO</name>
<dbReference type="RefSeq" id="XP_056578685.1">
    <property type="nucleotide sequence ID" value="XM_056722435.1"/>
</dbReference>
<reference evidence="1" key="2">
    <citation type="journal article" date="2023" name="IMA Fungus">
        <title>Comparative genomic study of the Penicillium genus elucidates a diverse pangenome and 15 lateral gene transfer events.</title>
        <authorList>
            <person name="Petersen C."/>
            <person name="Sorensen T."/>
            <person name="Nielsen M.R."/>
            <person name="Sondergaard T.E."/>
            <person name="Sorensen J.L."/>
            <person name="Fitzpatrick D.A."/>
            <person name="Frisvad J.C."/>
            <person name="Nielsen K.L."/>
        </authorList>
    </citation>
    <scope>NUCLEOTIDE SEQUENCE</scope>
    <source>
        <strain evidence="1">IBT 3081</strain>
    </source>
</reference>
<keyword evidence="2" id="KW-1185">Reference proteome</keyword>
<dbReference type="EMBL" id="JAPZBT010000002">
    <property type="protein sequence ID" value="KAJ5372699.1"/>
    <property type="molecule type" value="Genomic_DNA"/>
</dbReference>
<proteinExistence type="predicted"/>